<name>A0ABR6HTC8_9RHOB</name>
<evidence type="ECO:0000313" key="1">
    <source>
        <dbReference type="EMBL" id="MBB3713809.1"/>
    </source>
</evidence>
<protein>
    <submittedName>
        <fullName evidence="1">Uncharacterized protein</fullName>
    </submittedName>
</protein>
<evidence type="ECO:0000313" key="2">
    <source>
        <dbReference type="Proteomes" id="UP000576152"/>
    </source>
</evidence>
<gene>
    <name evidence="1" type="ORF">FHS00_003416</name>
</gene>
<proteinExistence type="predicted"/>
<reference evidence="1 2" key="1">
    <citation type="submission" date="2020-08" db="EMBL/GenBank/DDBJ databases">
        <title>Genomic Encyclopedia of Type Strains, Phase III (KMG-III): the genomes of soil and plant-associated and newly described type strains.</title>
        <authorList>
            <person name="Whitman W."/>
        </authorList>
    </citation>
    <scope>NUCLEOTIDE SEQUENCE [LARGE SCALE GENOMIC DNA]</scope>
    <source>
        <strain evidence="1 2">CECT 8572</strain>
    </source>
</reference>
<dbReference type="Proteomes" id="UP000576152">
    <property type="component" value="Unassembled WGS sequence"/>
</dbReference>
<keyword evidence="2" id="KW-1185">Reference proteome</keyword>
<organism evidence="1 2">
    <name type="scientific">Limimaricola variabilis</name>
    <dbReference type="NCBI Taxonomy" id="1492771"/>
    <lineage>
        <taxon>Bacteria</taxon>
        <taxon>Pseudomonadati</taxon>
        <taxon>Pseudomonadota</taxon>
        <taxon>Alphaproteobacteria</taxon>
        <taxon>Rhodobacterales</taxon>
        <taxon>Paracoccaceae</taxon>
        <taxon>Limimaricola</taxon>
    </lineage>
</organism>
<accession>A0ABR6HTC8</accession>
<comment type="caution">
    <text evidence="1">The sequence shown here is derived from an EMBL/GenBank/DDBJ whole genome shotgun (WGS) entry which is preliminary data.</text>
</comment>
<sequence>MGRNAADAWIHLALRVEVAARCEINRATDEVSLV</sequence>
<dbReference type="EMBL" id="JACIBX010000021">
    <property type="protein sequence ID" value="MBB3713809.1"/>
    <property type="molecule type" value="Genomic_DNA"/>
</dbReference>